<reference evidence="1" key="1">
    <citation type="submission" date="2022-08" db="EMBL/GenBank/DDBJ databases">
        <title>Draft genome sequence of Lysinibacillus sp. strain KH24.</title>
        <authorList>
            <person name="Kanbe H."/>
            <person name="Itoh H."/>
        </authorList>
    </citation>
    <scope>NUCLEOTIDE SEQUENCE</scope>
    <source>
        <strain evidence="1">KH24</strain>
    </source>
</reference>
<sequence>MNYLQALYETYENSINEVGKVVEKPTKDGKMVEYMLLPISHTTQTAHIEVTVNLAGEFLQARVIDKVNTILPFTEESGSRAGKKFAPHVLHDKLMYVAGDYCQYTGEDDKTEAFHKYIEQLGDWCTSPYTHSHVEAIYSYVKQGTVIKDLVQAGVLHVDGQNRLLKQWKNTEQERPKIFSILTGEQASAFIRFTIHEPEQILPAIWRNEEIFNAYIDYYNTKLKEKDICYVSGERSPMIERHPNKLRNSGDKAKLISANDSTGYTYRGRFKDSLQAANISYDVSQKAHNALKWLIERQGKQIDGRVFLVWGSTYIDMFSATEDLFEQEIDFEAFMQETAIEDDEHVETREMMAKKYSGLLVGVQKKMSFEQLANEKVFVLTLDAATPGRMAVLYYRDFQIQTYFDRLRRWHRETSWRQVRKKGDEWKEFYGSPSFYTIAHAAFGPRPNDKVVKGVMERLLPCVLDGRNVPLDITRSAIIRASNPQFYDQKWEWEQVLTVACALVRKHFIKEGWHVALNTETTNRDYLFGRLLAVADVLERSALGAEENRATNALRYMNMFQSNPQRTWSTIQRNLQPYQMKLREKGIRYSKLIDEIASKFELEDFNNKPLSGKYLLGYYSQRQDLYTKKEHKEGAE</sequence>
<evidence type="ECO:0000313" key="2">
    <source>
        <dbReference type="Proteomes" id="UP001065593"/>
    </source>
</evidence>
<accession>A0ABQ5NKL5</accession>
<gene>
    <name evidence="1" type="ORF">LYSBPC_20280</name>
</gene>
<keyword evidence="2" id="KW-1185">Reference proteome</keyword>
<proteinExistence type="predicted"/>
<name>A0ABQ5NKL5_9BACI</name>
<dbReference type="InterPro" id="IPR010144">
    <property type="entry name" value="CRISPR-assoc_prot_Csd1-typ"/>
</dbReference>
<evidence type="ECO:0000313" key="1">
    <source>
        <dbReference type="EMBL" id="GLC88901.1"/>
    </source>
</evidence>
<dbReference type="NCBIfam" id="TIGR01863">
    <property type="entry name" value="cas_Csd1"/>
    <property type="match status" value="1"/>
</dbReference>
<comment type="caution">
    <text evidence="1">The sequence shown here is derived from an EMBL/GenBank/DDBJ whole genome shotgun (WGS) entry which is preliminary data.</text>
</comment>
<dbReference type="EMBL" id="BRZA01000002">
    <property type="protein sequence ID" value="GLC88901.1"/>
    <property type="molecule type" value="Genomic_DNA"/>
</dbReference>
<dbReference type="Proteomes" id="UP001065593">
    <property type="component" value="Unassembled WGS sequence"/>
</dbReference>
<organism evidence="1 2">
    <name type="scientific">Lysinibacillus piscis</name>
    <dbReference type="NCBI Taxonomy" id="2518931"/>
    <lineage>
        <taxon>Bacteria</taxon>
        <taxon>Bacillati</taxon>
        <taxon>Bacillota</taxon>
        <taxon>Bacilli</taxon>
        <taxon>Bacillales</taxon>
        <taxon>Bacillaceae</taxon>
        <taxon>Lysinibacillus</taxon>
    </lineage>
</organism>
<dbReference type="CDD" id="cd09757">
    <property type="entry name" value="Cas8c_I-C"/>
    <property type="match status" value="1"/>
</dbReference>
<dbReference type="RefSeq" id="WP_264988654.1">
    <property type="nucleotide sequence ID" value="NZ_BRZA01000002.1"/>
</dbReference>
<protein>
    <submittedName>
        <fullName evidence="1">Type I-C CRISPR-associated protein Cas8c/Csd1</fullName>
    </submittedName>
</protein>
<dbReference type="Pfam" id="PF09709">
    <property type="entry name" value="Cas_Csd1"/>
    <property type="match status" value="1"/>
</dbReference>